<dbReference type="KEGG" id="bgo:BM43_6227"/>
<dbReference type="InterPro" id="IPR036412">
    <property type="entry name" value="HAD-like_sf"/>
</dbReference>
<reference evidence="2 4" key="1">
    <citation type="submission" date="2014-04" db="EMBL/GenBank/DDBJ databases">
        <authorList>
            <person name="Bishop-Lilly K.A."/>
            <person name="Broomall S.M."/>
            <person name="Chain P.S."/>
            <person name="Chertkov O."/>
            <person name="Coyne S.R."/>
            <person name="Daligault H.E."/>
            <person name="Davenport K.W."/>
            <person name="Erkkila T."/>
            <person name="Frey K.G."/>
            <person name="Gibbons H.S."/>
            <person name="Gu W."/>
            <person name="Jaissle J."/>
            <person name="Johnson S.L."/>
            <person name="Koroleva G.I."/>
            <person name="Ladner J.T."/>
            <person name="Lo C.-C."/>
            <person name="Minogue T.D."/>
            <person name="Munk C."/>
            <person name="Palacios G.F."/>
            <person name="Redden C.L."/>
            <person name="Rosenzweig C.N."/>
            <person name="Scholz M.B."/>
            <person name="Teshima H."/>
            <person name="Xu Y."/>
        </authorList>
    </citation>
    <scope>NUCLEOTIDE SEQUENCE [LARGE SCALE GENOMIC DNA]</scope>
    <source>
        <strain evidence="2">Gladioli</strain>
        <strain evidence="4">gladioli</strain>
    </source>
</reference>
<dbReference type="InterPro" id="IPR023214">
    <property type="entry name" value="HAD_sf"/>
</dbReference>
<dbReference type="EMBL" id="JPGG01000016">
    <property type="protein sequence ID" value="KGC14390.1"/>
    <property type="molecule type" value="Genomic_DNA"/>
</dbReference>
<reference evidence="3" key="2">
    <citation type="submission" date="2022-09" db="EMBL/GenBank/DDBJ databases">
        <title>Genomic of Burkholderia gladioli.</title>
        <authorList>
            <person name="Wu H."/>
        </authorList>
    </citation>
    <scope>NUCLEOTIDE SEQUENCE</scope>
    <source>
        <strain evidence="3">ZN-S4</strain>
    </source>
</reference>
<name>A0AAW3F3K4_BURGA</name>
<evidence type="ECO:0000313" key="2">
    <source>
        <dbReference type="EMBL" id="KGC14390.1"/>
    </source>
</evidence>
<feature type="signal peptide" evidence="1">
    <location>
        <begin position="1"/>
        <end position="22"/>
    </location>
</feature>
<gene>
    <name evidence="2" type="ORF">DM48_1537</name>
    <name evidence="3" type="ORF">NYZ96_22165</name>
</gene>
<sequence>MPKSVRRLAAASLALFAFAASAGATDLAHWPPEAARKLDAMIAAHANRGDYAVFDADNTTYRYDLEESLLPYLEQNGRLTRETLDPSLKLIPFKDTPDYRESLTSYYYRLCEIDDLVCYPWIAQAFSGLSLAELKTQIDAMLATRKPIPIRYWSGDKVEEGTVEPPRFFTGMQELYNKLRENGITVYVMTAAHEELTRMVVADPKYGYNVKPQNVIGVTTLLRDPQTQALTTSRIQIRKGDYDEMRNRSLVITPYLMNPMTWYEGKLGSIVGYIDQWKKPVLVAGDTPISDGYMLLNATDVEHGGVRVWVDKKDKNLKEMRRWRTEAAARQKALGQRVTADRNWIEVKPDAIQ</sequence>
<organism evidence="2 4">
    <name type="scientific">Burkholderia gladioli</name>
    <name type="common">Pseudomonas marginata</name>
    <name type="synonym">Phytomonas marginata</name>
    <dbReference type="NCBI Taxonomy" id="28095"/>
    <lineage>
        <taxon>Bacteria</taxon>
        <taxon>Pseudomonadati</taxon>
        <taxon>Pseudomonadota</taxon>
        <taxon>Betaproteobacteria</taxon>
        <taxon>Burkholderiales</taxon>
        <taxon>Burkholderiaceae</taxon>
        <taxon>Burkholderia</taxon>
    </lineage>
</organism>
<keyword evidence="3" id="KW-0378">Hydrolase</keyword>
<evidence type="ECO:0000313" key="4">
    <source>
        <dbReference type="Proteomes" id="UP000029590"/>
    </source>
</evidence>
<dbReference type="InterPro" id="IPR050582">
    <property type="entry name" value="HAD-like_SerB"/>
</dbReference>
<keyword evidence="1" id="KW-0732">Signal</keyword>
<dbReference type="EMBL" id="CP104215">
    <property type="protein sequence ID" value="UWX74240.1"/>
    <property type="molecule type" value="Genomic_DNA"/>
</dbReference>
<accession>A0AAW3F3K4</accession>
<dbReference type="SUPFAM" id="SSF56784">
    <property type="entry name" value="HAD-like"/>
    <property type="match status" value="1"/>
</dbReference>
<protein>
    <submittedName>
        <fullName evidence="3">Haloacid dehalogenase-like hydrolase</fullName>
    </submittedName>
    <submittedName>
        <fullName evidence="2">Phosphoserine phosphatase</fullName>
    </submittedName>
</protein>
<proteinExistence type="predicted"/>
<evidence type="ECO:0000256" key="1">
    <source>
        <dbReference type="SAM" id="SignalP"/>
    </source>
</evidence>
<dbReference type="PANTHER" id="PTHR43344">
    <property type="entry name" value="PHOSPHOSERINE PHOSPHATASE"/>
    <property type="match status" value="1"/>
</dbReference>
<dbReference type="Proteomes" id="UP000029590">
    <property type="component" value="Unassembled WGS sequence"/>
</dbReference>
<dbReference type="GeneID" id="66459647"/>
<dbReference type="RefSeq" id="WP_025097835.1">
    <property type="nucleotide sequence ID" value="NZ_CADEPX010000001.1"/>
</dbReference>
<evidence type="ECO:0000313" key="3">
    <source>
        <dbReference type="EMBL" id="UWX74240.1"/>
    </source>
</evidence>
<dbReference type="AlphaFoldDB" id="A0AAW3F3K4"/>
<dbReference type="Gene3D" id="1.20.1440.310">
    <property type="match status" value="1"/>
</dbReference>
<feature type="chain" id="PRO_5043295646" evidence="1">
    <location>
        <begin position="23"/>
        <end position="353"/>
    </location>
</feature>
<dbReference type="Gene3D" id="3.40.50.1000">
    <property type="entry name" value="HAD superfamily/HAD-like"/>
    <property type="match status" value="1"/>
</dbReference>
<dbReference type="Proteomes" id="UP001059745">
    <property type="component" value="Chromosome 2"/>
</dbReference>
<dbReference type="GO" id="GO:0016787">
    <property type="term" value="F:hydrolase activity"/>
    <property type="evidence" value="ECO:0007669"/>
    <property type="project" value="UniProtKB-KW"/>
</dbReference>